<accession>A0A8S5QR55</accession>
<dbReference type="NCBIfam" id="TIGR01563">
    <property type="entry name" value="gp16_SPP1"/>
    <property type="match status" value="1"/>
</dbReference>
<dbReference type="Gene3D" id="2.40.10.270">
    <property type="entry name" value="Bacteriophage SPP1 head-tail adaptor protein"/>
    <property type="match status" value="1"/>
</dbReference>
<name>A0A8S5QR55_9CAUD</name>
<evidence type="ECO:0000313" key="1">
    <source>
        <dbReference type="EMBL" id="DAE21751.1"/>
    </source>
</evidence>
<organism evidence="1">
    <name type="scientific">Siphoviridae sp. ct2773</name>
    <dbReference type="NCBI Taxonomy" id="2826275"/>
    <lineage>
        <taxon>Viruses</taxon>
        <taxon>Duplodnaviria</taxon>
        <taxon>Heunggongvirae</taxon>
        <taxon>Uroviricota</taxon>
        <taxon>Caudoviricetes</taxon>
    </lineage>
</organism>
<protein>
    <submittedName>
        <fullName evidence="1">Head tail adaptor</fullName>
    </submittedName>
</protein>
<dbReference type="InterPro" id="IPR038666">
    <property type="entry name" value="SSP1_head-tail_sf"/>
</dbReference>
<proteinExistence type="predicted"/>
<dbReference type="Pfam" id="PF05521">
    <property type="entry name" value="Phage_HCP"/>
    <property type="match status" value="1"/>
</dbReference>
<dbReference type="EMBL" id="BK015717">
    <property type="protein sequence ID" value="DAE21751.1"/>
    <property type="molecule type" value="Genomic_DNA"/>
</dbReference>
<sequence>MINAGKYNHRIQIVKPKVSHDAEGFPTTVDEPVFEAYASVRTTSGYTLIKSGTSFEAATTNFTIRYPLETRIDRDMVVLFDGRRYEIQYLNNVDYANVELEIQAKEVTH</sequence>
<dbReference type="InterPro" id="IPR008767">
    <property type="entry name" value="Phage_SPP1_head-tail_adaptor"/>
</dbReference>
<reference evidence="1" key="1">
    <citation type="journal article" date="2021" name="Proc. Natl. Acad. Sci. U.S.A.">
        <title>A Catalog of Tens of Thousands of Viruses from Human Metagenomes Reveals Hidden Associations with Chronic Diseases.</title>
        <authorList>
            <person name="Tisza M.J."/>
            <person name="Buck C.B."/>
        </authorList>
    </citation>
    <scope>NUCLEOTIDE SEQUENCE</scope>
    <source>
        <strain evidence="1">Ct2773</strain>
    </source>
</reference>